<keyword evidence="1" id="KW-0812">Transmembrane</keyword>
<dbReference type="RefSeq" id="WP_377246752.1">
    <property type="nucleotide sequence ID" value="NZ_JBHLUH010000007.1"/>
</dbReference>
<evidence type="ECO:0000313" key="3">
    <source>
        <dbReference type="Proteomes" id="UP001589867"/>
    </source>
</evidence>
<feature type="transmembrane region" description="Helical" evidence="1">
    <location>
        <begin position="66"/>
        <end position="88"/>
    </location>
</feature>
<keyword evidence="1" id="KW-0472">Membrane</keyword>
<protein>
    <submittedName>
        <fullName evidence="2">Uncharacterized protein</fullName>
    </submittedName>
</protein>
<dbReference type="Proteomes" id="UP001589867">
    <property type="component" value="Unassembled WGS sequence"/>
</dbReference>
<accession>A0ABV6LYB1</accession>
<name>A0ABV6LYB1_9ACTN</name>
<organism evidence="2 3">
    <name type="scientific">Phytohabitans kaempferiae</name>
    <dbReference type="NCBI Taxonomy" id="1620943"/>
    <lineage>
        <taxon>Bacteria</taxon>
        <taxon>Bacillati</taxon>
        <taxon>Actinomycetota</taxon>
        <taxon>Actinomycetes</taxon>
        <taxon>Micromonosporales</taxon>
        <taxon>Micromonosporaceae</taxon>
    </lineage>
</organism>
<sequence>MAKPYLPAQPAPRVIHYADPGNPTSGLAPLSNRELAIKRQRDRVLYARWVARQAQIAERDRKVRRFWLGFGIVAGLTVVAVIAGAVVAVASLGLGLILAIPAVLLLLGGLAVGGHKCVTVVQHWH</sequence>
<keyword evidence="3" id="KW-1185">Reference proteome</keyword>
<feature type="transmembrane region" description="Helical" evidence="1">
    <location>
        <begin position="94"/>
        <end position="113"/>
    </location>
</feature>
<evidence type="ECO:0000256" key="1">
    <source>
        <dbReference type="SAM" id="Phobius"/>
    </source>
</evidence>
<gene>
    <name evidence="2" type="ORF">ACFFIA_06155</name>
</gene>
<reference evidence="2 3" key="1">
    <citation type="submission" date="2024-09" db="EMBL/GenBank/DDBJ databases">
        <authorList>
            <person name="Sun Q."/>
            <person name="Mori K."/>
        </authorList>
    </citation>
    <scope>NUCLEOTIDE SEQUENCE [LARGE SCALE GENOMIC DNA]</scope>
    <source>
        <strain evidence="2 3">TBRC 3947</strain>
    </source>
</reference>
<evidence type="ECO:0000313" key="2">
    <source>
        <dbReference type="EMBL" id="MFC0527238.1"/>
    </source>
</evidence>
<dbReference type="EMBL" id="JBHLUH010000007">
    <property type="protein sequence ID" value="MFC0527238.1"/>
    <property type="molecule type" value="Genomic_DNA"/>
</dbReference>
<comment type="caution">
    <text evidence="2">The sequence shown here is derived from an EMBL/GenBank/DDBJ whole genome shotgun (WGS) entry which is preliminary data.</text>
</comment>
<proteinExistence type="predicted"/>
<keyword evidence="1" id="KW-1133">Transmembrane helix</keyword>